<evidence type="ECO:0000259" key="12">
    <source>
        <dbReference type="PROSITE" id="PS50885"/>
    </source>
</evidence>
<dbReference type="GO" id="GO:0005886">
    <property type="term" value="C:plasma membrane"/>
    <property type="evidence" value="ECO:0007669"/>
    <property type="project" value="UniProtKB-SubCell"/>
</dbReference>
<comment type="catalytic activity">
    <reaction evidence="1">
        <text>ATP + protein L-histidine = ADP + protein N-phospho-L-histidine.</text>
        <dbReference type="EC" id="2.7.13.3"/>
    </reaction>
</comment>
<reference evidence="13" key="1">
    <citation type="submission" date="2016-04" db="EMBL/GenBank/DDBJ databases">
        <authorList>
            <person name="Evans L.H."/>
            <person name="Alamgir A."/>
            <person name="Owens N."/>
            <person name="Weber N.D."/>
            <person name="Virtaneva K."/>
            <person name="Barbian K."/>
            <person name="Babar A."/>
            <person name="Rosenke K."/>
        </authorList>
    </citation>
    <scope>NUCLEOTIDE SEQUENCE</scope>
    <source>
        <strain evidence="13">86</strain>
    </source>
</reference>
<dbReference type="SUPFAM" id="SSF47384">
    <property type="entry name" value="Homodimeric domain of signal transducing histidine kinase"/>
    <property type="match status" value="1"/>
</dbReference>
<protein>
    <recommendedName>
        <fullName evidence="3">histidine kinase</fullName>
        <ecNumber evidence="3">2.7.13.3</ecNumber>
    </recommendedName>
</protein>
<keyword evidence="10" id="KW-0812">Transmembrane</keyword>
<dbReference type="PRINTS" id="PR00344">
    <property type="entry name" value="BCTRLSENSOR"/>
</dbReference>
<feature type="transmembrane region" description="Helical" evidence="10">
    <location>
        <begin position="12"/>
        <end position="31"/>
    </location>
</feature>
<dbReference type="InterPro" id="IPR036097">
    <property type="entry name" value="HisK_dim/P_sf"/>
</dbReference>
<evidence type="ECO:0000256" key="5">
    <source>
        <dbReference type="ARBA" id="ARBA00022553"/>
    </source>
</evidence>
<comment type="subcellular location">
    <subcellularLocation>
        <location evidence="2">Cell membrane</location>
        <topology evidence="2">Multi-pass membrane protein</topology>
    </subcellularLocation>
</comment>
<keyword evidence="4" id="KW-1003">Cell membrane</keyword>
<evidence type="ECO:0000313" key="13">
    <source>
        <dbReference type="EMBL" id="SBW07735.1"/>
    </source>
</evidence>
<dbReference type="GO" id="GO:0005524">
    <property type="term" value="F:ATP binding"/>
    <property type="evidence" value="ECO:0007669"/>
    <property type="project" value="UniProtKB-KW"/>
</dbReference>
<dbReference type="InterPro" id="IPR050980">
    <property type="entry name" value="2C_sensor_his_kinase"/>
</dbReference>
<sequence length="464" mass="51424">MRFFSRLWQQVFFYSLVLIVASGAMGIFLLYDNLINKASSVVIAFTTEVRNALTGQTPAEADRFLQRFNNQEARFWIEDERGILLAGERFGGRSGKDWEPHLLNLEHSGEIALWQTEFKNSLFLAITPCALKDRDATLYAIYMPFPVPPLETVLSPGIITIALITGLLALWIARKVGGPLRRLQREVSEISGTLQLNHVTVSGSGEIADVARAINRLVGGLRRHITGMNKLVLNISHELRSPITRMALSAEMIGEGLELLKQRKNNGTAQEEAVISLAEKNFEALRQELVHMDNLIGSTLLSSKLDVQDPGDLKEAVSLSALCENTAERYETMFRQADIRFMRGIDGGITVTGDATLLVQALTNLLDNAVKYASGPEPQVRLRLVRENGYAVIDVENTHPPLPREALDHIFDAYFRYEQRTGTGVGLGLAIVQKIVLLHRGKAIAENTEAGVRFRLSLPVRSGG</sequence>
<evidence type="ECO:0000256" key="10">
    <source>
        <dbReference type="SAM" id="Phobius"/>
    </source>
</evidence>
<dbReference type="Pfam" id="PF00672">
    <property type="entry name" value="HAMP"/>
    <property type="match status" value="1"/>
</dbReference>
<dbReference type="InterPro" id="IPR003661">
    <property type="entry name" value="HisK_dim/P_dom"/>
</dbReference>
<evidence type="ECO:0000256" key="4">
    <source>
        <dbReference type="ARBA" id="ARBA00022475"/>
    </source>
</evidence>
<dbReference type="InterPro" id="IPR005467">
    <property type="entry name" value="His_kinase_dom"/>
</dbReference>
<keyword evidence="10" id="KW-0472">Membrane</keyword>
<keyword evidence="10" id="KW-1133">Transmembrane helix</keyword>
<dbReference type="PANTHER" id="PTHR44936">
    <property type="entry name" value="SENSOR PROTEIN CREC"/>
    <property type="match status" value="1"/>
</dbReference>
<dbReference type="Gene3D" id="3.30.565.10">
    <property type="entry name" value="Histidine kinase-like ATPase, C-terminal domain"/>
    <property type="match status" value="1"/>
</dbReference>
<evidence type="ECO:0000256" key="8">
    <source>
        <dbReference type="ARBA" id="ARBA00022777"/>
    </source>
</evidence>
<keyword evidence="7" id="KW-0547">Nucleotide-binding</keyword>
<evidence type="ECO:0000256" key="7">
    <source>
        <dbReference type="ARBA" id="ARBA00022741"/>
    </source>
</evidence>
<dbReference type="AlphaFoldDB" id="A0A212K893"/>
<proteinExistence type="predicted"/>
<dbReference type="InterPro" id="IPR003594">
    <property type="entry name" value="HATPase_dom"/>
</dbReference>
<dbReference type="Gene3D" id="6.10.340.10">
    <property type="match status" value="1"/>
</dbReference>
<organism evidence="13">
    <name type="scientific">uncultured delta proteobacterium</name>
    <dbReference type="NCBI Taxonomy" id="34034"/>
    <lineage>
        <taxon>Bacteria</taxon>
        <taxon>Deltaproteobacteria</taxon>
        <taxon>environmental samples</taxon>
    </lineage>
</organism>
<dbReference type="SMART" id="SM00304">
    <property type="entry name" value="HAMP"/>
    <property type="match status" value="1"/>
</dbReference>
<evidence type="ECO:0000259" key="11">
    <source>
        <dbReference type="PROSITE" id="PS50109"/>
    </source>
</evidence>
<dbReference type="CDD" id="cd00082">
    <property type="entry name" value="HisKA"/>
    <property type="match status" value="1"/>
</dbReference>
<dbReference type="GO" id="GO:0000155">
    <property type="term" value="F:phosphorelay sensor kinase activity"/>
    <property type="evidence" value="ECO:0007669"/>
    <property type="project" value="InterPro"/>
</dbReference>
<dbReference type="PROSITE" id="PS50109">
    <property type="entry name" value="HIS_KIN"/>
    <property type="match status" value="1"/>
</dbReference>
<evidence type="ECO:0000256" key="1">
    <source>
        <dbReference type="ARBA" id="ARBA00000085"/>
    </source>
</evidence>
<dbReference type="SMART" id="SM00387">
    <property type="entry name" value="HATPase_c"/>
    <property type="match status" value="1"/>
</dbReference>
<name>A0A212K893_9DELT</name>
<gene>
    <name evidence="13" type="ORF">KL86DPRO_30108</name>
</gene>
<dbReference type="InterPro" id="IPR004358">
    <property type="entry name" value="Sig_transdc_His_kin-like_C"/>
</dbReference>
<keyword evidence="9" id="KW-0067">ATP-binding</keyword>
<dbReference type="InterPro" id="IPR036890">
    <property type="entry name" value="HATPase_C_sf"/>
</dbReference>
<dbReference type="EMBL" id="FLUQ01000003">
    <property type="protein sequence ID" value="SBW07735.1"/>
    <property type="molecule type" value="Genomic_DNA"/>
</dbReference>
<evidence type="ECO:0000256" key="2">
    <source>
        <dbReference type="ARBA" id="ARBA00004651"/>
    </source>
</evidence>
<feature type="transmembrane region" description="Helical" evidence="10">
    <location>
        <begin position="153"/>
        <end position="173"/>
    </location>
</feature>
<accession>A0A212K893</accession>
<keyword evidence="6 13" id="KW-0808">Transferase</keyword>
<feature type="domain" description="Histidine kinase" evidence="11">
    <location>
        <begin position="234"/>
        <end position="462"/>
    </location>
</feature>
<dbReference type="PROSITE" id="PS50885">
    <property type="entry name" value="HAMP"/>
    <property type="match status" value="1"/>
</dbReference>
<evidence type="ECO:0000256" key="9">
    <source>
        <dbReference type="ARBA" id="ARBA00022840"/>
    </source>
</evidence>
<dbReference type="EC" id="2.7.13.3" evidence="3"/>
<dbReference type="SUPFAM" id="SSF55874">
    <property type="entry name" value="ATPase domain of HSP90 chaperone/DNA topoisomerase II/histidine kinase"/>
    <property type="match status" value="1"/>
</dbReference>
<evidence type="ECO:0000256" key="6">
    <source>
        <dbReference type="ARBA" id="ARBA00022679"/>
    </source>
</evidence>
<dbReference type="PANTHER" id="PTHR44936:SF10">
    <property type="entry name" value="SENSOR PROTEIN RSTB"/>
    <property type="match status" value="1"/>
</dbReference>
<dbReference type="Pfam" id="PF02518">
    <property type="entry name" value="HATPase_c"/>
    <property type="match status" value="1"/>
</dbReference>
<dbReference type="CDD" id="cd06225">
    <property type="entry name" value="HAMP"/>
    <property type="match status" value="1"/>
</dbReference>
<feature type="domain" description="HAMP" evidence="12">
    <location>
        <begin position="174"/>
        <end position="226"/>
    </location>
</feature>
<keyword evidence="8 13" id="KW-0418">Kinase</keyword>
<dbReference type="SMART" id="SM00388">
    <property type="entry name" value="HisKA"/>
    <property type="match status" value="1"/>
</dbReference>
<dbReference type="InterPro" id="IPR003660">
    <property type="entry name" value="HAMP_dom"/>
</dbReference>
<evidence type="ECO:0000256" key="3">
    <source>
        <dbReference type="ARBA" id="ARBA00012438"/>
    </source>
</evidence>
<dbReference type="Gene3D" id="1.10.287.130">
    <property type="match status" value="1"/>
</dbReference>
<keyword evidence="5" id="KW-0597">Phosphoprotein</keyword>